<dbReference type="SUPFAM" id="SSF111331">
    <property type="entry name" value="NAD kinase/diacylglycerol kinase-like"/>
    <property type="match status" value="1"/>
</dbReference>
<organism evidence="2 3">
    <name type="scientific">Sphingomicrobium lutaoense</name>
    <dbReference type="NCBI Taxonomy" id="515949"/>
    <lineage>
        <taxon>Bacteria</taxon>
        <taxon>Pseudomonadati</taxon>
        <taxon>Pseudomonadota</taxon>
        <taxon>Alphaproteobacteria</taxon>
        <taxon>Sphingomonadales</taxon>
        <taxon>Sphingomonadaceae</taxon>
        <taxon>Sphingomicrobium</taxon>
    </lineage>
</organism>
<dbReference type="EMBL" id="JACICF010000001">
    <property type="protein sequence ID" value="MBB3763271.1"/>
    <property type="molecule type" value="Genomic_DNA"/>
</dbReference>
<proteinExistence type="predicted"/>
<accession>A0A839YSK5</accession>
<dbReference type="GO" id="GO:0008654">
    <property type="term" value="P:phospholipid biosynthetic process"/>
    <property type="evidence" value="ECO:0007669"/>
    <property type="project" value="InterPro"/>
</dbReference>
<dbReference type="InterPro" id="IPR016064">
    <property type="entry name" value="NAD/diacylglycerol_kinase_sf"/>
</dbReference>
<dbReference type="Pfam" id="PF19279">
    <property type="entry name" value="YegS_C"/>
    <property type="match status" value="1"/>
</dbReference>
<name>A0A839YSK5_9SPHN</name>
<dbReference type="PANTHER" id="PTHR30492:SF0">
    <property type="entry name" value="METHYLGLYOXAL SYNTHASE"/>
    <property type="match status" value="1"/>
</dbReference>
<dbReference type="GO" id="GO:0019242">
    <property type="term" value="P:methylglyoxal biosynthetic process"/>
    <property type="evidence" value="ECO:0007669"/>
    <property type="project" value="InterPro"/>
</dbReference>
<feature type="domain" description="DAGKc" evidence="1">
    <location>
        <begin position="4"/>
        <end position="132"/>
    </location>
</feature>
<dbReference type="PANTHER" id="PTHR30492">
    <property type="entry name" value="METHYLGLYOXAL SYNTHASE"/>
    <property type="match status" value="1"/>
</dbReference>
<dbReference type="InterPro" id="IPR045540">
    <property type="entry name" value="YegS/DAGK_C"/>
</dbReference>
<evidence type="ECO:0000313" key="3">
    <source>
        <dbReference type="Proteomes" id="UP000578569"/>
    </source>
</evidence>
<comment type="caution">
    <text evidence="2">The sequence shown here is derived from an EMBL/GenBank/DDBJ whole genome shotgun (WGS) entry which is preliminary data.</text>
</comment>
<sequence>MTANPSRDAILVVNAMSRRGAEQYEEARRLLEEAGVRLIESHAVENGDDLRPTVRKAVKKAGMVIVGGGDGTISSFIGEFEGEDCVLAVLPMGTANSFARSLGLPLELEDVARVIAKGESRAIDIGSINGETFANVAAIGLSPLIADTIPDALKRWLGIFGYIVWAIRIAFSFSAFRLTIESEGSRTVTHASEVRIANGSFHGGVELVEEAEMDDARITVDAVTGKSMWRLALNWILVLLHLKSQKRTMIEVEAPEFWIETDPPRDISIDGEIRASTPAKVEVVPQAVRVVVPA</sequence>
<dbReference type="GO" id="GO:0008929">
    <property type="term" value="F:methylglyoxal synthase activity"/>
    <property type="evidence" value="ECO:0007669"/>
    <property type="project" value="InterPro"/>
</dbReference>
<reference evidence="2 3" key="1">
    <citation type="submission" date="2020-08" db="EMBL/GenBank/DDBJ databases">
        <title>Genomic Encyclopedia of Type Strains, Phase IV (KMG-IV): sequencing the most valuable type-strain genomes for metagenomic binning, comparative biology and taxonomic classification.</title>
        <authorList>
            <person name="Goeker M."/>
        </authorList>
    </citation>
    <scope>NUCLEOTIDE SEQUENCE [LARGE SCALE GENOMIC DNA]</scope>
    <source>
        <strain evidence="2 3">DSM 24194</strain>
    </source>
</reference>
<keyword evidence="2" id="KW-0808">Transferase</keyword>
<keyword evidence="2" id="KW-0418">Kinase</keyword>
<dbReference type="GO" id="GO:0016301">
    <property type="term" value="F:kinase activity"/>
    <property type="evidence" value="ECO:0007669"/>
    <property type="project" value="UniProtKB-KW"/>
</dbReference>
<gene>
    <name evidence="2" type="ORF">FHS50_000294</name>
</gene>
<protein>
    <submittedName>
        <fullName evidence="2">YegS/Rv2252/BmrU family lipid kinase</fullName>
    </submittedName>
</protein>
<dbReference type="Pfam" id="PF00781">
    <property type="entry name" value="DAGK_cat"/>
    <property type="match status" value="1"/>
</dbReference>
<dbReference type="GO" id="GO:0005829">
    <property type="term" value="C:cytosol"/>
    <property type="evidence" value="ECO:0007669"/>
    <property type="project" value="TreeGrafter"/>
</dbReference>
<dbReference type="InterPro" id="IPR004363">
    <property type="entry name" value="Methylgl_synth"/>
</dbReference>
<evidence type="ECO:0000313" key="2">
    <source>
        <dbReference type="EMBL" id="MBB3763271.1"/>
    </source>
</evidence>
<dbReference type="NCBIfam" id="TIGR00147">
    <property type="entry name" value="YegS/Rv2252/BmrU family lipid kinase"/>
    <property type="match status" value="1"/>
</dbReference>
<dbReference type="RefSeq" id="WP_183932587.1">
    <property type="nucleotide sequence ID" value="NZ_JACICF010000001.1"/>
</dbReference>
<evidence type="ECO:0000259" key="1">
    <source>
        <dbReference type="PROSITE" id="PS50146"/>
    </source>
</evidence>
<dbReference type="AlphaFoldDB" id="A0A839YSK5"/>
<dbReference type="PROSITE" id="PS50146">
    <property type="entry name" value="DAGK"/>
    <property type="match status" value="1"/>
</dbReference>
<dbReference type="InterPro" id="IPR005218">
    <property type="entry name" value="Diacylglycerol/lipid_kinase"/>
</dbReference>
<keyword evidence="3" id="KW-1185">Reference proteome</keyword>
<dbReference type="InterPro" id="IPR001206">
    <property type="entry name" value="Diacylglycerol_kinase_cat_dom"/>
</dbReference>
<dbReference type="InterPro" id="IPR017438">
    <property type="entry name" value="ATP-NAD_kinase_N"/>
</dbReference>
<dbReference type="Proteomes" id="UP000578569">
    <property type="component" value="Unassembled WGS sequence"/>
</dbReference>
<dbReference type="Gene3D" id="3.40.50.10330">
    <property type="entry name" value="Probable inorganic polyphosphate/atp-NAD kinase, domain 1"/>
    <property type="match status" value="1"/>
</dbReference>
<dbReference type="GO" id="GO:0005524">
    <property type="term" value="F:ATP binding"/>
    <property type="evidence" value="ECO:0007669"/>
    <property type="project" value="InterPro"/>
</dbReference>
<dbReference type="Gene3D" id="2.60.200.40">
    <property type="match status" value="1"/>
</dbReference>
<dbReference type="SMART" id="SM00046">
    <property type="entry name" value="DAGKc"/>
    <property type="match status" value="1"/>
</dbReference>